<evidence type="ECO:0000256" key="5">
    <source>
        <dbReference type="SAM" id="Phobius"/>
    </source>
</evidence>
<dbReference type="GO" id="GO:0016020">
    <property type="term" value="C:membrane"/>
    <property type="evidence" value="ECO:0007669"/>
    <property type="project" value="UniProtKB-SubCell"/>
</dbReference>
<name>A0A0D3ML23_9STRA</name>
<organism evidence="6">
    <name type="scientific">Ochromonas sp. CCMP1393</name>
    <dbReference type="NCBI Taxonomy" id="420556"/>
    <lineage>
        <taxon>Eukaryota</taxon>
        <taxon>Sar</taxon>
        <taxon>Stramenopiles</taxon>
        <taxon>Ochrophyta</taxon>
        <taxon>Chrysophyceae</taxon>
        <taxon>Chromulinales</taxon>
        <taxon>Chromulinaceae</taxon>
        <taxon>Ochromonas</taxon>
    </lineage>
</organism>
<evidence type="ECO:0000313" key="6">
    <source>
        <dbReference type="EMBL" id="AIM52756.1"/>
    </source>
</evidence>
<dbReference type="InterPro" id="IPR002033">
    <property type="entry name" value="TatC"/>
</dbReference>
<dbReference type="AlphaFoldDB" id="A0A0D3ML23"/>
<reference evidence="6" key="1">
    <citation type="journal article" date="2015" name="Sci. Rep.">
        <title>Updating algal evolutionary relationships through plastid genome sequencing: did alveolate plastids emerge through endosymbiosis of an ochrophyte?</title>
        <authorList>
            <person name="Sevcikova T."/>
            <person name="Horak A."/>
            <person name="Klimes V."/>
            <person name="Zbrankova V."/>
            <person name="Demir-Hilton E."/>
            <person name="Sudek S."/>
            <person name="Jenkins J."/>
            <person name="Schmutz J."/>
            <person name="Pribyl P."/>
            <person name="Fousek J."/>
            <person name="Vlcek C."/>
            <person name="Lang B.F."/>
            <person name="Obornik M."/>
            <person name="Worden A.Z."/>
            <person name="Elias M."/>
        </authorList>
    </citation>
    <scope>NUCLEOTIDE SEQUENCE</scope>
</reference>
<feature type="transmembrane region" description="Helical" evidence="5">
    <location>
        <begin position="205"/>
        <end position="222"/>
    </location>
</feature>
<keyword evidence="3 5" id="KW-1133">Transmembrane helix</keyword>
<accession>A0A0D3ML23</accession>
<feature type="transmembrane region" description="Helical" evidence="5">
    <location>
        <begin position="149"/>
        <end position="168"/>
    </location>
</feature>
<evidence type="ECO:0000256" key="3">
    <source>
        <dbReference type="ARBA" id="ARBA00022989"/>
    </source>
</evidence>
<feature type="transmembrane region" description="Helical" evidence="5">
    <location>
        <begin position="20"/>
        <end position="42"/>
    </location>
</feature>
<keyword evidence="4 5" id="KW-0472">Membrane</keyword>
<keyword evidence="6" id="KW-0934">Plastid</keyword>
<dbReference type="Pfam" id="PF00902">
    <property type="entry name" value="TatC"/>
    <property type="match status" value="1"/>
</dbReference>
<feature type="transmembrane region" description="Helical" evidence="5">
    <location>
        <begin position="54"/>
        <end position="76"/>
    </location>
</feature>
<geneLocation type="plastid" evidence="6"/>
<feature type="transmembrane region" description="Helical" evidence="5">
    <location>
        <begin position="180"/>
        <end position="199"/>
    </location>
</feature>
<proteinExistence type="predicted"/>
<protein>
    <submittedName>
        <fullName evidence="6">Sec-independent periplasmic protein translocase</fullName>
    </submittedName>
</protein>
<comment type="subcellular location">
    <subcellularLocation>
        <location evidence="1">Membrane</location>
        <topology evidence="1">Multi-pass membrane protein</topology>
    </subcellularLocation>
</comment>
<keyword evidence="2 5" id="KW-0812">Transmembrane</keyword>
<sequence length="238" mass="27412">MLNLDETLSFQENYESQRDYYLRIFLYSISVIVFIDIVRSQVSEINLLQLIPGFYLLLIFGSLFFLTLTSDFLFGFPTGKDTKKDGGTKTTNKLELIVILRFCFFFLYTTLFISLNSILPLSLDSFNFYTEDSLENVWSFDEVIGLENILLLILIFLSQSPVFLVGYFTTEKIINRLPEFWRLVVLLSIVFAGIVTPTVDGFTQFGIAFISITLYLTIINIIEKRVSIKFIGFNAIFA</sequence>
<gene>
    <name evidence="6" type="primary">tatC</name>
</gene>
<feature type="transmembrane region" description="Helical" evidence="5">
    <location>
        <begin position="96"/>
        <end position="119"/>
    </location>
</feature>
<evidence type="ECO:0000256" key="4">
    <source>
        <dbReference type="ARBA" id="ARBA00023136"/>
    </source>
</evidence>
<evidence type="ECO:0000256" key="1">
    <source>
        <dbReference type="ARBA" id="ARBA00004141"/>
    </source>
</evidence>
<dbReference type="EMBL" id="KJ877675">
    <property type="protein sequence ID" value="AIM52756.1"/>
    <property type="molecule type" value="Genomic_DNA"/>
</dbReference>
<evidence type="ECO:0000256" key="2">
    <source>
        <dbReference type="ARBA" id="ARBA00022692"/>
    </source>
</evidence>